<evidence type="ECO:0000313" key="3">
    <source>
        <dbReference type="Proteomes" id="UP000076858"/>
    </source>
</evidence>
<sequence length="293" mass="33577">MDIVADKSERVNCPFDPVHVIERRRLQAHIIKCKRNLPENHDFVQCQFWTLHYVRKHDLEAHYSTCEHALMKQATKRMASAEPSRFREPKLIYNDTTTTQSSFTDESWDIPSDQPTFTPEALRAQATHMTIPHGLTKSKRREYREQERKRLREQESAELLVKPEKNLMPGTSAVISEPNENPRKPEMLANRPVNASFISSTGSSYPDSSAGSSTTSNYTYAGPPQYGLSHQGMPPSHEMPTSHRMPSHGQMPSRGRGYLLSQSVWNDDARQSYHPYPYNGIPYRYSPDDFPGL</sequence>
<dbReference type="InterPro" id="IPR022776">
    <property type="entry name" value="TRM13/UPF0224_CHHC_Znf_dom"/>
</dbReference>
<gene>
    <name evidence="2" type="ORF">APZ42_024951</name>
</gene>
<feature type="region of interest" description="Disordered" evidence="1">
    <location>
        <begin position="200"/>
        <end position="256"/>
    </location>
</feature>
<dbReference type="PROSITE" id="PS51800">
    <property type="entry name" value="ZF_CHHC_U11_48K"/>
    <property type="match status" value="1"/>
</dbReference>
<dbReference type="PANTHER" id="PTHR21402">
    <property type="entry name" value="GAMETOCYTE SPECIFIC FACTOR 1-RELATED"/>
    <property type="match status" value="1"/>
</dbReference>
<dbReference type="Pfam" id="PF05253">
    <property type="entry name" value="zf-U11-48K"/>
    <property type="match status" value="1"/>
</dbReference>
<evidence type="ECO:0000256" key="1">
    <source>
        <dbReference type="SAM" id="MobiDB-lite"/>
    </source>
</evidence>
<protein>
    <submittedName>
        <fullName evidence="2">D7 protein</fullName>
    </submittedName>
</protein>
<feature type="region of interest" description="Disordered" evidence="1">
    <location>
        <begin position="132"/>
        <end position="153"/>
    </location>
</feature>
<keyword evidence="3" id="KW-1185">Reference proteome</keyword>
<reference evidence="2 3" key="1">
    <citation type="submission" date="2016-03" db="EMBL/GenBank/DDBJ databases">
        <title>EvidentialGene: Evidence-directed Construction of Genes on Genomes.</title>
        <authorList>
            <person name="Gilbert D.G."/>
            <person name="Choi J.-H."/>
            <person name="Mockaitis K."/>
            <person name="Colbourne J."/>
            <person name="Pfrender M."/>
        </authorList>
    </citation>
    <scope>NUCLEOTIDE SEQUENCE [LARGE SCALE GENOMIC DNA]</scope>
    <source>
        <strain evidence="2 3">Xinb3</strain>
        <tissue evidence="2">Complete organism</tissue>
    </source>
</reference>
<proteinExistence type="predicted"/>
<accession>A0A0P6AHW6</accession>
<dbReference type="Proteomes" id="UP000076858">
    <property type="component" value="Unassembled WGS sequence"/>
</dbReference>
<dbReference type="InterPro" id="IPR036236">
    <property type="entry name" value="Znf_C2H2_sf"/>
</dbReference>
<feature type="compositionally biased region" description="Basic and acidic residues" evidence="1">
    <location>
        <begin position="142"/>
        <end position="153"/>
    </location>
</feature>
<dbReference type="AlphaFoldDB" id="A0A0P6AHW6"/>
<name>A0A0P6AHW6_9CRUS</name>
<feature type="compositionally biased region" description="Low complexity" evidence="1">
    <location>
        <begin position="200"/>
        <end position="222"/>
    </location>
</feature>
<dbReference type="SUPFAM" id="SSF57667">
    <property type="entry name" value="beta-beta-alpha zinc fingers"/>
    <property type="match status" value="1"/>
</dbReference>
<evidence type="ECO:0000313" key="2">
    <source>
        <dbReference type="EMBL" id="KZS10555.1"/>
    </source>
</evidence>
<dbReference type="PANTHER" id="PTHR21402:SF5">
    <property type="entry name" value="GAMETOCYTE SPECIFIC FACTOR 1"/>
    <property type="match status" value="1"/>
</dbReference>
<dbReference type="OrthoDB" id="10069248at2759"/>
<dbReference type="EMBL" id="LRGB01001767">
    <property type="protein sequence ID" value="KZS10555.1"/>
    <property type="molecule type" value="Genomic_DNA"/>
</dbReference>
<comment type="caution">
    <text evidence="2">The sequence shown here is derived from an EMBL/GenBank/DDBJ whole genome shotgun (WGS) entry which is preliminary data.</text>
</comment>
<dbReference type="InterPro" id="IPR051591">
    <property type="entry name" value="UPF0224_FAM112_RNA_Proc"/>
</dbReference>
<organism evidence="2 3">
    <name type="scientific">Daphnia magna</name>
    <dbReference type="NCBI Taxonomy" id="35525"/>
    <lineage>
        <taxon>Eukaryota</taxon>
        <taxon>Metazoa</taxon>
        <taxon>Ecdysozoa</taxon>
        <taxon>Arthropoda</taxon>
        <taxon>Crustacea</taxon>
        <taxon>Branchiopoda</taxon>
        <taxon>Diplostraca</taxon>
        <taxon>Cladocera</taxon>
        <taxon>Anomopoda</taxon>
        <taxon>Daphniidae</taxon>
        <taxon>Daphnia</taxon>
    </lineage>
</organism>